<protein>
    <submittedName>
        <fullName evidence="3">Uncharacterized protein</fullName>
    </submittedName>
</protein>
<dbReference type="Proteomes" id="UP001218188">
    <property type="component" value="Unassembled WGS sequence"/>
</dbReference>
<evidence type="ECO:0000313" key="3">
    <source>
        <dbReference type="EMBL" id="KAJ7036255.1"/>
    </source>
</evidence>
<keyword evidence="4" id="KW-1185">Reference proteome</keyword>
<evidence type="ECO:0000256" key="2">
    <source>
        <dbReference type="SAM" id="SignalP"/>
    </source>
</evidence>
<gene>
    <name evidence="3" type="ORF">C8F04DRAFT_1338922</name>
</gene>
<reference evidence="3" key="1">
    <citation type="submission" date="2023-03" db="EMBL/GenBank/DDBJ databases">
        <title>Massive genome expansion in bonnet fungi (Mycena s.s.) driven by repeated elements and novel gene families across ecological guilds.</title>
        <authorList>
            <consortium name="Lawrence Berkeley National Laboratory"/>
            <person name="Harder C.B."/>
            <person name="Miyauchi S."/>
            <person name="Viragh M."/>
            <person name="Kuo A."/>
            <person name="Thoen E."/>
            <person name="Andreopoulos B."/>
            <person name="Lu D."/>
            <person name="Skrede I."/>
            <person name="Drula E."/>
            <person name="Henrissat B."/>
            <person name="Morin E."/>
            <person name="Kohler A."/>
            <person name="Barry K."/>
            <person name="LaButti K."/>
            <person name="Morin E."/>
            <person name="Salamov A."/>
            <person name="Lipzen A."/>
            <person name="Mereny Z."/>
            <person name="Hegedus B."/>
            <person name="Baldrian P."/>
            <person name="Stursova M."/>
            <person name="Weitz H."/>
            <person name="Taylor A."/>
            <person name="Grigoriev I.V."/>
            <person name="Nagy L.G."/>
            <person name="Martin F."/>
            <person name="Kauserud H."/>
        </authorList>
    </citation>
    <scope>NUCLEOTIDE SEQUENCE</scope>
    <source>
        <strain evidence="3">CBHHK200</strain>
    </source>
</reference>
<feature type="chain" id="PRO_5041973537" evidence="2">
    <location>
        <begin position="27"/>
        <end position="277"/>
    </location>
</feature>
<evidence type="ECO:0000256" key="1">
    <source>
        <dbReference type="SAM" id="MobiDB-lite"/>
    </source>
</evidence>
<evidence type="ECO:0000313" key="4">
    <source>
        <dbReference type="Proteomes" id="UP001218188"/>
    </source>
</evidence>
<proteinExistence type="predicted"/>
<feature type="signal peptide" evidence="2">
    <location>
        <begin position="1"/>
        <end position="26"/>
    </location>
</feature>
<feature type="region of interest" description="Disordered" evidence="1">
    <location>
        <begin position="113"/>
        <end position="135"/>
    </location>
</feature>
<accession>A0AAD6SYP3</accession>
<name>A0AAD6SYP3_9AGAR</name>
<comment type="caution">
    <text evidence="3">The sequence shown here is derived from an EMBL/GenBank/DDBJ whole genome shotgun (WGS) entry which is preliminary data.</text>
</comment>
<feature type="compositionally biased region" description="Basic and acidic residues" evidence="1">
    <location>
        <begin position="118"/>
        <end position="132"/>
    </location>
</feature>
<dbReference type="EMBL" id="JARJCM010000044">
    <property type="protein sequence ID" value="KAJ7036255.1"/>
    <property type="molecule type" value="Genomic_DNA"/>
</dbReference>
<keyword evidence="2" id="KW-0732">Signal</keyword>
<dbReference type="AlphaFoldDB" id="A0AAD6SYP3"/>
<organism evidence="3 4">
    <name type="scientific">Mycena alexandri</name>
    <dbReference type="NCBI Taxonomy" id="1745969"/>
    <lineage>
        <taxon>Eukaryota</taxon>
        <taxon>Fungi</taxon>
        <taxon>Dikarya</taxon>
        <taxon>Basidiomycota</taxon>
        <taxon>Agaricomycotina</taxon>
        <taxon>Agaricomycetes</taxon>
        <taxon>Agaricomycetidae</taxon>
        <taxon>Agaricales</taxon>
        <taxon>Marasmiineae</taxon>
        <taxon>Mycenaceae</taxon>
        <taxon>Mycena</taxon>
    </lineage>
</organism>
<sequence length="277" mass="29333">MSNRRYRHTAILILCFACSRTGSLSALPIPMSSSASTAKMDTGEHPLSPSTFTQTIAQAWSLNTLPAKRLVLPASAPHIVRKTRPKLLPLFSLPLSLHNRLYYDARDDSPLLGAPSLKGREQAQRKPDDRKAHAAGTIRAYTRTPIHRACGAVYAICASGDVSAAEKKNPGPCVPLLHLPTLSLVVAALLYTLLTLLTTAAPAPPPALSMPDPVCAASTALGAGMHMTCASSLRERRRCASSPRMVVCRSVNSARCVDCAPPPPPAIHGATNSGLVP</sequence>